<accession>A0A3L8PVX4</accession>
<evidence type="ECO:0008006" key="4">
    <source>
        <dbReference type="Google" id="ProtNLM"/>
    </source>
</evidence>
<keyword evidence="3" id="KW-1185">Reference proteome</keyword>
<feature type="chain" id="PRO_5018039927" description="Adhesin" evidence="1">
    <location>
        <begin position="22"/>
        <end position="144"/>
    </location>
</feature>
<protein>
    <recommendedName>
        <fullName evidence="4">Adhesin</fullName>
    </recommendedName>
</protein>
<dbReference type="AlphaFoldDB" id="A0A3L8PVX4"/>
<feature type="signal peptide" evidence="1">
    <location>
        <begin position="1"/>
        <end position="21"/>
    </location>
</feature>
<reference evidence="2 3" key="1">
    <citation type="submission" date="2018-09" db="EMBL/GenBank/DDBJ databases">
        <title>Phylogeny of the Shewanellaceae, and recommendation for two new genera, Pseudoshewanella and Parashewanella.</title>
        <authorList>
            <person name="Wang G."/>
        </authorList>
    </citation>
    <scope>NUCLEOTIDE SEQUENCE [LARGE SCALE GENOMIC DNA]</scope>
    <source>
        <strain evidence="2 3">C51</strain>
    </source>
</reference>
<dbReference type="Proteomes" id="UP000281474">
    <property type="component" value="Unassembled WGS sequence"/>
</dbReference>
<comment type="caution">
    <text evidence="2">The sequence shown here is derived from an EMBL/GenBank/DDBJ whole genome shotgun (WGS) entry which is preliminary data.</text>
</comment>
<keyword evidence="1" id="KW-0732">Signal</keyword>
<name>A0A3L8PVX4_9GAMM</name>
<dbReference type="EMBL" id="QZEI01000032">
    <property type="protein sequence ID" value="RLV59520.1"/>
    <property type="molecule type" value="Genomic_DNA"/>
</dbReference>
<evidence type="ECO:0000313" key="2">
    <source>
        <dbReference type="EMBL" id="RLV59520.1"/>
    </source>
</evidence>
<dbReference type="RefSeq" id="WP_121839182.1">
    <property type="nucleotide sequence ID" value="NZ_ML014781.1"/>
</dbReference>
<gene>
    <name evidence="2" type="ORF">D5018_11665</name>
</gene>
<organism evidence="2 3">
    <name type="scientific">Parashewanella curva</name>
    <dbReference type="NCBI Taxonomy" id="2338552"/>
    <lineage>
        <taxon>Bacteria</taxon>
        <taxon>Pseudomonadati</taxon>
        <taxon>Pseudomonadota</taxon>
        <taxon>Gammaproteobacteria</taxon>
        <taxon>Alteromonadales</taxon>
        <taxon>Shewanellaceae</taxon>
        <taxon>Parashewanella</taxon>
    </lineage>
</organism>
<sequence length="144" mass="15967">MKLTVLFLIVASPFITLPAQANVTRNHGKTSTNFAVLPVKSSNNFSTIYTAQTGKQYCEQVIGSDKNCFPFQNTSTTSQMNVQFDNAGILNIDRNFSDVIQLKDYSQSTHVVVSNPDTYSKIYDGLVSDMVGLTCDGEHCRPWN</sequence>
<proteinExistence type="predicted"/>
<evidence type="ECO:0000313" key="3">
    <source>
        <dbReference type="Proteomes" id="UP000281474"/>
    </source>
</evidence>
<dbReference type="OrthoDB" id="9873999at2"/>
<evidence type="ECO:0000256" key="1">
    <source>
        <dbReference type="SAM" id="SignalP"/>
    </source>
</evidence>